<keyword evidence="3" id="KW-1185">Reference proteome</keyword>
<proteinExistence type="predicted"/>
<dbReference type="Proteomes" id="UP001341281">
    <property type="component" value="Chromosome 05"/>
</dbReference>
<name>A0AAQ3WXQ4_PASNO</name>
<organism evidence="2 3">
    <name type="scientific">Paspalum notatum var. saurae</name>
    <dbReference type="NCBI Taxonomy" id="547442"/>
    <lineage>
        <taxon>Eukaryota</taxon>
        <taxon>Viridiplantae</taxon>
        <taxon>Streptophyta</taxon>
        <taxon>Embryophyta</taxon>
        <taxon>Tracheophyta</taxon>
        <taxon>Spermatophyta</taxon>
        <taxon>Magnoliopsida</taxon>
        <taxon>Liliopsida</taxon>
        <taxon>Poales</taxon>
        <taxon>Poaceae</taxon>
        <taxon>PACMAD clade</taxon>
        <taxon>Panicoideae</taxon>
        <taxon>Andropogonodae</taxon>
        <taxon>Paspaleae</taxon>
        <taxon>Paspalinae</taxon>
        <taxon>Paspalum</taxon>
    </lineage>
</organism>
<reference evidence="2 3" key="1">
    <citation type="submission" date="2024-02" db="EMBL/GenBank/DDBJ databases">
        <title>High-quality chromosome-scale genome assembly of Pensacola bahiagrass (Paspalum notatum Flugge var. saurae).</title>
        <authorList>
            <person name="Vega J.M."/>
            <person name="Podio M."/>
            <person name="Orjuela J."/>
            <person name="Siena L.A."/>
            <person name="Pessino S.C."/>
            <person name="Combes M.C."/>
            <person name="Mariac C."/>
            <person name="Albertini E."/>
            <person name="Pupilli F."/>
            <person name="Ortiz J.P.A."/>
            <person name="Leblanc O."/>
        </authorList>
    </citation>
    <scope>NUCLEOTIDE SEQUENCE [LARGE SCALE GENOMIC DNA]</scope>
    <source>
        <strain evidence="2">R1</strain>
        <tissue evidence="2">Leaf</tissue>
    </source>
</reference>
<protein>
    <submittedName>
        <fullName evidence="2">Uncharacterized protein</fullName>
    </submittedName>
</protein>
<gene>
    <name evidence="2" type="ORF">U9M48_025995</name>
</gene>
<evidence type="ECO:0000313" key="3">
    <source>
        <dbReference type="Proteomes" id="UP001341281"/>
    </source>
</evidence>
<evidence type="ECO:0000313" key="2">
    <source>
        <dbReference type="EMBL" id="WVZ78252.1"/>
    </source>
</evidence>
<feature type="region of interest" description="Disordered" evidence="1">
    <location>
        <begin position="482"/>
        <end position="542"/>
    </location>
</feature>
<feature type="compositionally biased region" description="Low complexity" evidence="1">
    <location>
        <begin position="482"/>
        <end position="515"/>
    </location>
</feature>
<dbReference type="AlphaFoldDB" id="A0AAQ3WXQ4"/>
<evidence type="ECO:0000256" key="1">
    <source>
        <dbReference type="SAM" id="MobiDB-lite"/>
    </source>
</evidence>
<accession>A0AAQ3WXQ4</accession>
<dbReference type="EMBL" id="CP144749">
    <property type="protein sequence ID" value="WVZ78252.1"/>
    <property type="molecule type" value="Genomic_DNA"/>
</dbReference>
<sequence>MDESVILGGGHVVVLVVGGVHLVDDELVGGDSRGGGVVEEVDAGVGVDGLGGVDARGGGGPAPLREALDDGVVDEHPEREVLPPEHGHVAAHDALDDVAGAGGARLVLAEVRGEAPVQALGDVEVDGRLLAEVAVGEDEQAEWPQRAPGGGAAAGAAVVADVGVVERHDGAAVEAELGLDVELRGAAQAEREDGAGVEGDAAEVGGVGAQRLHLVDGPLQQVGAGLGVEEHGARDALQRRPALGHVGALRVGLAHPAPEHAAALGRVVEGLGGVELAPVVAEAGADVAAVPVQRRPRVGGGVVPPQRVVVVAVVVHAGLHDVHDVVGHGAVLVHGVGHVDAPGGAPTSGGDGVEIDALPHAGALDAVQQAREQLEADEVPGAVTAMPAWPRSSLEPMTMRQAPSEGSSHAVWNPVRCHCSMALLQGNALPPASASAPSLPSSPLNQAAVPDVFSDTPASGPLLRGAVVVVIVVAAAAAAVVSPGPGTTVTGGRPPSMVTAATARSSAADRTSAAAQSGLPPRLLPPVPETSPEAVSAAGSGE</sequence>